<dbReference type="Pfam" id="PF00392">
    <property type="entry name" value="GntR"/>
    <property type="match status" value="1"/>
</dbReference>
<keyword evidence="1" id="KW-0805">Transcription regulation</keyword>
<feature type="domain" description="HTH gntR-type" evidence="5">
    <location>
        <begin position="8"/>
        <end position="75"/>
    </location>
</feature>
<dbReference type="PROSITE" id="PS50949">
    <property type="entry name" value="HTH_GNTR"/>
    <property type="match status" value="1"/>
</dbReference>
<evidence type="ECO:0000256" key="2">
    <source>
        <dbReference type="ARBA" id="ARBA00023125"/>
    </source>
</evidence>
<dbReference type="PANTHER" id="PTHR43537">
    <property type="entry name" value="TRANSCRIPTIONAL REGULATOR, GNTR FAMILY"/>
    <property type="match status" value="1"/>
</dbReference>
<dbReference type="SMART" id="SM00345">
    <property type="entry name" value="HTH_GNTR"/>
    <property type="match status" value="1"/>
</dbReference>
<dbReference type="GO" id="GO:0003677">
    <property type="term" value="F:DNA binding"/>
    <property type="evidence" value="ECO:0007669"/>
    <property type="project" value="UniProtKB-KW"/>
</dbReference>
<dbReference type="InterPro" id="IPR011711">
    <property type="entry name" value="GntR_C"/>
</dbReference>
<dbReference type="RefSeq" id="WP_229742197.1">
    <property type="nucleotide sequence ID" value="NZ_BMGC01000005.1"/>
</dbReference>
<dbReference type="InterPro" id="IPR036390">
    <property type="entry name" value="WH_DNA-bd_sf"/>
</dbReference>
<sequence length="265" mass="28625">MTAVQGKRTRVDVVYDDLRGSILSGRLLPGRRLKFTELSSEHSASMSVLREALTRLTAEGLVTNEPNLGYAVTDLSPTHLEELTEARLELEGLVFGRAIACGDLTWESNVVAAHHILEGTPFLSSTDPQRVTDAWALAHAEFHRALLAGCPNSRLTTMACRLRDEAELYRLWSRPLGSEKDRDLLAEHRLLVDRALARDVDGGMTALRAHIAHTTELLTTGFLAQNAPVAPVADSPMTGLPGADSPMADLPGADLPGAEDTGFEG</sequence>
<reference evidence="6" key="2">
    <citation type="submission" date="2020-09" db="EMBL/GenBank/DDBJ databases">
        <authorList>
            <person name="Sun Q."/>
            <person name="Zhou Y."/>
        </authorList>
    </citation>
    <scope>NUCLEOTIDE SEQUENCE</scope>
    <source>
        <strain evidence="6">CGMCC 1.12827</strain>
    </source>
</reference>
<feature type="region of interest" description="Disordered" evidence="4">
    <location>
        <begin position="235"/>
        <end position="265"/>
    </location>
</feature>
<dbReference type="PANTHER" id="PTHR43537:SF5">
    <property type="entry name" value="UXU OPERON TRANSCRIPTIONAL REGULATOR"/>
    <property type="match status" value="1"/>
</dbReference>
<evidence type="ECO:0000256" key="3">
    <source>
        <dbReference type="ARBA" id="ARBA00023163"/>
    </source>
</evidence>
<dbReference type="InterPro" id="IPR008920">
    <property type="entry name" value="TF_FadR/GntR_C"/>
</dbReference>
<evidence type="ECO:0000259" key="5">
    <source>
        <dbReference type="PROSITE" id="PS50949"/>
    </source>
</evidence>
<dbReference type="Gene3D" id="1.10.10.10">
    <property type="entry name" value="Winged helix-like DNA-binding domain superfamily/Winged helix DNA-binding domain"/>
    <property type="match status" value="1"/>
</dbReference>
<dbReference type="Proteomes" id="UP000621454">
    <property type="component" value="Unassembled WGS sequence"/>
</dbReference>
<protein>
    <submittedName>
        <fullName evidence="6">GntR family transcriptional regulator</fullName>
    </submittedName>
</protein>
<organism evidence="6 7">
    <name type="scientific">Gordonia jinhuaensis</name>
    <dbReference type="NCBI Taxonomy" id="1517702"/>
    <lineage>
        <taxon>Bacteria</taxon>
        <taxon>Bacillati</taxon>
        <taxon>Actinomycetota</taxon>
        <taxon>Actinomycetes</taxon>
        <taxon>Mycobacteriales</taxon>
        <taxon>Gordoniaceae</taxon>
        <taxon>Gordonia</taxon>
    </lineage>
</organism>
<dbReference type="InterPro" id="IPR000524">
    <property type="entry name" value="Tscrpt_reg_HTH_GntR"/>
</dbReference>
<dbReference type="AlphaFoldDB" id="A0A916WQT1"/>
<dbReference type="SUPFAM" id="SSF48008">
    <property type="entry name" value="GntR ligand-binding domain-like"/>
    <property type="match status" value="1"/>
</dbReference>
<evidence type="ECO:0000313" key="7">
    <source>
        <dbReference type="Proteomes" id="UP000621454"/>
    </source>
</evidence>
<evidence type="ECO:0000313" key="6">
    <source>
        <dbReference type="EMBL" id="GGB23846.1"/>
    </source>
</evidence>
<evidence type="ECO:0000256" key="4">
    <source>
        <dbReference type="SAM" id="MobiDB-lite"/>
    </source>
</evidence>
<gene>
    <name evidence="6" type="ORF">GCM10011489_10140</name>
</gene>
<dbReference type="SUPFAM" id="SSF46785">
    <property type="entry name" value="Winged helix' DNA-binding domain"/>
    <property type="match status" value="1"/>
</dbReference>
<dbReference type="Gene3D" id="1.20.120.530">
    <property type="entry name" value="GntR ligand-binding domain-like"/>
    <property type="match status" value="1"/>
</dbReference>
<dbReference type="InterPro" id="IPR036388">
    <property type="entry name" value="WH-like_DNA-bd_sf"/>
</dbReference>
<dbReference type="Pfam" id="PF07729">
    <property type="entry name" value="FCD"/>
    <property type="match status" value="1"/>
</dbReference>
<accession>A0A916WQT1</accession>
<dbReference type="GO" id="GO:0003700">
    <property type="term" value="F:DNA-binding transcription factor activity"/>
    <property type="evidence" value="ECO:0007669"/>
    <property type="project" value="InterPro"/>
</dbReference>
<keyword evidence="3" id="KW-0804">Transcription</keyword>
<dbReference type="EMBL" id="BMGC01000005">
    <property type="protein sequence ID" value="GGB23846.1"/>
    <property type="molecule type" value="Genomic_DNA"/>
</dbReference>
<evidence type="ECO:0000256" key="1">
    <source>
        <dbReference type="ARBA" id="ARBA00023015"/>
    </source>
</evidence>
<comment type="caution">
    <text evidence="6">The sequence shown here is derived from an EMBL/GenBank/DDBJ whole genome shotgun (WGS) entry which is preliminary data.</text>
</comment>
<proteinExistence type="predicted"/>
<reference evidence="6" key="1">
    <citation type="journal article" date="2014" name="Int. J. Syst. Evol. Microbiol.">
        <title>Complete genome sequence of Corynebacterium casei LMG S-19264T (=DSM 44701T), isolated from a smear-ripened cheese.</title>
        <authorList>
            <consortium name="US DOE Joint Genome Institute (JGI-PGF)"/>
            <person name="Walter F."/>
            <person name="Albersmeier A."/>
            <person name="Kalinowski J."/>
            <person name="Ruckert C."/>
        </authorList>
    </citation>
    <scope>NUCLEOTIDE SEQUENCE</scope>
    <source>
        <strain evidence="6">CGMCC 1.12827</strain>
    </source>
</reference>
<keyword evidence="7" id="KW-1185">Reference proteome</keyword>
<keyword evidence="2" id="KW-0238">DNA-binding</keyword>
<name>A0A916WQT1_9ACTN</name>
<dbReference type="SMART" id="SM00895">
    <property type="entry name" value="FCD"/>
    <property type="match status" value="1"/>
</dbReference>
<dbReference type="CDD" id="cd07377">
    <property type="entry name" value="WHTH_GntR"/>
    <property type="match status" value="1"/>
</dbReference>